<organism evidence="1 2">
    <name type="scientific">Fibrobacter succinogenes</name>
    <name type="common">Bacteroides succinogenes</name>
    <dbReference type="NCBI Taxonomy" id="833"/>
    <lineage>
        <taxon>Bacteria</taxon>
        <taxon>Pseudomonadati</taxon>
        <taxon>Fibrobacterota</taxon>
        <taxon>Fibrobacteria</taxon>
        <taxon>Fibrobacterales</taxon>
        <taxon>Fibrobacteraceae</taxon>
        <taxon>Fibrobacter</taxon>
    </lineage>
</organism>
<name>A0A380RU88_FIBSU</name>
<accession>A0A380RU88</accession>
<evidence type="ECO:0000313" key="2">
    <source>
        <dbReference type="Proteomes" id="UP000255423"/>
    </source>
</evidence>
<proteinExistence type="predicted"/>
<gene>
    <name evidence="1" type="ORF">SAMN05661053_0334</name>
</gene>
<dbReference type="Proteomes" id="UP000255423">
    <property type="component" value="Unassembled WGS sequence"/>
</dbReference>
<sequence>MATKTTKKTTSKTTAVEELDPKVTVKAAKEASALLKLAKQVDEKFKVFDPILIKGIPVRTKYKANVKELRASVAKMVKFLDDPKLIFGIPFVGNANKVAKKK</sequence>
<dbReference type="RefSeq" id="WP_109571856.1">
    <property type="nucleotide sequence ID" value="NZ_UHJL01000001.1"/>
</dbReference>
<reference evidence="1 2" key="1">
    <citation type="submission" date="2017-08" db="EMBL/GenBank/DDBJ databases">
        <authorList>
            <person name="de Groot N.N."/>
        </authorList>
    </citation>
    <scope>NUCLEOTIDE SEQUENCE [LARGE SCALE GENOMIC DNA]</scope>
    <source>
        <strain evidence="1 2">HM2</strain>
    </source>
</reference>
<protein>
    <submittedName>
        <fullName evidence="1">Uncharacterized protein</fullName>
    </submittedName>
</protein>
<dbReference type="AlphaFoldDB" id="A0A380RU88"/>
<dbReference type="EMBL" id="UHJL01000001">
    <property type="protein sequence ID" value="SUQ19108.1"/>
    <property type="molecule type" value="Genomic_DNA"/>
</dbReference>
<evidence type="ECO:0000313" key="1">
    <source>
        <dbReference type="EMBL" id="SUQ19108.1"/>
    </source>
</evidence>